<dbReference type="Gene3D" id="3.40.50.10330">
    <property type="entry name" value="Probable inorganic polyphosphate/atp-NAD kinase, domain 1"/>
    <property type="match status" value="1"/>
</dbReference>
<dbReference type="GO" id="GO:0005886">
    <property type="term" value="C:plasma membrane"/>
    <property type="evidence" value="ECO:0007669"/>
    <property type="project" value="TreeGrafter"/>
</dbReference>
<dbReference type="InterPro" id="IPR001206">
    <property type="entry name" value="Diacylglycerol_kinase_cat_dom"/>
</dbReference>
<dbReference type="InterPro" id="IPR016064">
    <property type="entry name" value="NAD/diacylglycerol_kinase_sf"/>
</dbReference>
<dbReference type="InterPro" id="IPR017438">
    <property type="entry name" value="ATP-NAD_kinase_N"/>
</dbReference>
<gene>
    <name evidence="2" type="ORF">RAMLITH_00415</name>
</gene>
<organism evidence="2 3">
    <name type="scientific">Ramlibacter lithotrophicus</name>
    <dbReference type="NCBI Taxonomy" id="2606681"/>
    <lineage>
        <taxon>Bacteria</taxon>
        <taxon>Pseudomonadati</taxon>
        <taxon>Pseudomonadota</taxon>
        <taxon>Betaproteobacteria</taxon>
        <taxon>Burkholderiales</taxon>
        <taxon>Comamonadaceae</taxon>
        <taxon>Ramlibacter</taxon>
    </lineage>
</organism>
<dbReference type="GO" id="GO:0016301">
    <property type="term" value="F:kinase activity"/>
    <property type="evidence" value="ECO:0007669"/>
    <property type="project" value="UniProtKB-KW"/>
</dbReference>
<accession>A0A7X6I4K9</accession>
<reference evidence="2 3" key="1">
    <citation type="journal article" date="2020" name="Nature">
        <title>Bacterial chemolithoautotrophy via manganese oxidation.</title>
        <authorList>
            <person name="Yu H."/>
            <person name="Leadbetter J.R."/>
        </authorList>
    </citation>
    <scope>NUCLEOTIDE SEQUENCE [LARGE SCALE GENOMIC DNA]</scope>
    <source>
        <strain evidence="2 3">RBP-1</strain>
    </source>
</reference>
<proteinExistence type="predicted"/>
<evidence type="ECO:0000259" key="1">
    <source>
        <dbReference type="PROSITE" id="PS50146"/>
    </source>
</evidence>
<keyword evidence="2" id="KW-0418">Kinase</keyword>
<dbReference type="PANTHER" id="PTHR12358:SF106">
    <property type="entry name" value="LIPID KINASE YEGS"/>
    <property type="match status" value="1"/>
</dbReference>
<dbReference type="PANTHER" id="PTHR12358">
    <property type="entry name" value="SPHINGOSINE KINASE"/>
    <property type="match status" value="1"/>
</dbReference>
<comment type="caution">
    <text evidence="2">The sequence shown here is derived from an EMBL/GenBank/DDBJ whole genome shotgun (WGS) entry which is preliminary data.</text>
</comment>
<dbReference type="Proteomes" id="UP000521868">
    <property type="component" value="Unassembled WGS sequence"/>
</dbReference>
<evidence type="ECO:0000313" key="2">
    <source>
        <dbReference type="EMBL" id="NKE64270.1"/>
    </source>
</evidence>
<keyword evidence="3" id="KW-1185">Reference proteome</keyword>
<dbReference type="RefSeq" id="WP_168105376.1">
    <property type="nucleotide sequence ID" value="NZ_VTOX01000001.1"/>
</dbReference>
<dbReference type="SMART" id="SM00046">
    <property type="entry name" value="DAGKc"/>
    <property type="match status" value="1"/>
</dbReference>
<dbReference type="Pfam" id="PF00781">
    <property type="entry name" value="DAGK_cat"/>
    <property type="match status" value="1"/>
</dbReference>
<feature type="domain" description="DAGKc" evidence="1">
    <location>
        <begin position="16"/>
        <end position="149"/>
    </location>
</feature>
<dbReference type="Gene3D" id="2.60.200.40">
    <property type="match status" value="1"/>
</dbReference>
<dbReference type="InterPro" id="IPR050187">
    <property type="entry name" value="Lipid_Phosphate_FormReg"/>
</dbReference>
<dbReference type="EMBL" id="VTOX01000001">
    <property type="protein sequence ID" value="NKE64270.1"/>
    <property type="molecule type" value="Genomic_DNA"/>
</dbReference>
<evidence type="ECO:0000313" key="3">
    <source>
        <dbReference type="Proteomes" id="UP000521868"/>
    </source>
</evidence>
<dbReference type="AlphaFoldDB" id="A0A7X6I4K9"/>
<keyword evidence="2" id="KW-0808">Transferase</keyword>
<name>A0A7X6I4K9_9BURK</name>
<sequence length="327" mass="35163">MLAELSPSAAGVPTTPVRRPLHVVINAGSGEHDAQHTQAVLEEVFRAAGHPAQFTRLGDPADLPEACERAAAQAADDGGVLVAAGGDGTINMAAAAALRHGCALGVIPQGTFNYLARDHGIPLDAEAAARALVRGRPQPVQVGLVNDQVFLVNASLGLYPQVLQDREAFKARLGRRRWVAALSGLATVFRWHRRLRLDIELDGVRTVLTTTTLFVGNNRLQVEQVGLEEEVAQRTGRGRLAGVVTRPAGAWTMLWLALRGALGRLGDADQVRTFSFHELQVRVLGARRVKVATDGEVRVMAPPLRFAAAAQRLQLMMPAPEDRVPRE</sequence>
<dbReference type="SUPFAM" id="SSF111331">
    <property type="entry name" value="NAD kinase/diacylglycerol kinase-like"/>
    <property type="match status" value="1"/>
</dbReference>
<protein>
    <submittedName>
        <fullName evidence="2">Diacylglycerol kinase</fullName>
    </submittedName>
</protein>
<dbReference type="PROSITE" id="PS50146">
    <property type="entry name" value="DAGK"/>
    <property type="match status" value="1"/>
</dbReference>